<dbReference type="PROSITE" id="PS51257">
    <property type="entry name" value="PROKAR_LIPOPROTEIN"/>
    <property type="match status" value="1"/>
</dbReference>
<sequence>MERRAFLTTLAVGTVGVAGCLGGGSAQSSSGGSGDSGSSSEYDGWFDNVSNYDGTVDRTGQDEVTVKVGTQANGGGNGFGPAAVEVTAGTTVVWKWTGAGGTHNVVAEDGSFQSDYATKQGATFEHTFAETGTYTYYCKPHLGMGMKGAVRVVE</sequence>
<evidence type="ECO:0000256" key="4">
    <source>
        <dbReference type="ARBA" id="ARBA00022982"/>
    </source>
</evidence>
<gene>
    <name evidence="9" type="ORF">SAMN04487948_102455</name>
</gene>
<comment type="cofactor">
    <cofactor evidence="7">
        <name>Cu(2+)</name>
        <dbReference type="ChEBI" id="CHEBI:29036"/>
    </cofactor>
    <text evidence="7">The crystal structure with reduced Cu(1+) has also been determined.</text>
</comment>
<dbReference type="PANTHER" id="PTHR34192:SF10">
    <property type="entry name" value="PLASTOCYANIN MAJOR ISOFORM, CHLOROPLASTIC-RELATED"/>
    <property type="match status" value="1"/>
</dbReference>
<feature type="binding site" evidence="7">
    <location>
        <position position="146"/>
    </location>
    <ligand>
        <name>Cu cation</name>
        <dbReference type="ChEBI" id="CHEBI:23378"/>
    </ligand>
</feature>
<evidence type="ECO:0000313" key="9">
    <source>
        <dbReference type="EMBL" id="SEO44674.1"/>
    </source>
</evidence>
<feature type="binding site" evidence="7">
    <location>
        <position position="138"/>
    </location>
    <ligand>
        <name>Cu cation</name>
        <dbReference type="ChEBI" id="CHEBI:23378"/>
    </ligand>
</feature>
<protein>
    <submittedName>
        <fullName evidence="9">Halocyanin domain-containing protein</fullName>
    </submittedName>
</protein>
<feature type="binding site" evidence="7">
    <location>
        <position position="103"/>
    </location>
    <ligand>
        <name>Cu cation</name>
        <dbReference type="ChEBI" id="CHEBI:23378"/>
    </ligand>
</feature>
<dbReference type="GO" id="GO:0009055">
    <property type="term" value="F:electron transfer activity"/>
    <property type="evidence" value="ECO:0007669"/>
    <property type="project" value="InterPro"/>
</dbReference>
<dbReference type="GO" id="GO:0005507">
    <property type="term" value="F:copper ion binding"/>
    <property type="evidence" value="ECO:0007669"/>
    <property type="project" value="InterPro"/>
</dbReference>
<comment type="subcellular location">
    <subcellularLocation>
        <location evidence="1">Membrane</location>
    </subcellularLocation>
</comment>
<feature type="domain" description="Blue (type 1) copper" evidence="8">
    <location>
        <begin position="68"/>
        <end position="152"/>
    </location>
</feature>
<dbReference type="InterPro" id="IPR002387">
    <property type="entry name" value="Plastocyanin"/>
</dbReference>
<keyword evidence="10" id="KW-1185">Reference proteome</keyword>
<evidence type="ECO:0000256" key="7">
    <source>
        <dbReference type="PIRSR" id="PIRSR602387-1"/>
    </source>
</evidence>
<keyword evidence="5 7" id="KW-0186">Copper</keyword>
<evidence type="ECO:0000256" key="5">
    <source>
        <dbReference type="ARBA" id="ARBA00023008"/>
    </source>
</evidence>
<name>A0A1H8PSK8_9EURY</name>
<dbReference type="NCBIfam" id="TIGR03102">
    <property type="entry name" value="halo_cynanin"/>
    <property type="match status" value="1"/>
</dbReference>
<reference evidence="10" key="1">
    <citation type="submission" date="2016-10" db="EMBL/GenBank/DDBJ databases">
        <authorList>
            <person name="Varghese N."/>
            <person name="Submissions S."/>
        </authorList>
    </citation>
    <scope>NUCLEOTIDE SEQUENCE [LARGE SCALE GENOMIC DNA]</scope>
    <source>
        <strain evidence="10">CGMCC 1.10121</strain>
    </source>
</reference>
<dbReference type="OrthoDB" id="11836at2157"/>
<keyword evidence="4" id="KW-0249">Electron transport</keyword>
<feature type="binding site" evidence="7">
    <location>
        <position position="141"/>
    </location>
    <ligand>
        <name>Cu cation</name>
        <dbReference type="ChEBI" id="CHEBI:23378"/>
    </ligand>
</feature>
<dbReference type="SUPFAM" id="SSF49503">
    <property type="entry name" value="Cupredoxins"/>
    <property type="match status" value="1"/>
</dbReference>
<dbReference type="Gene3D" id="2.60.40.420">
    <property type="entry name" value="Cupredoxins - blue copper proteins"/>
    <property type="match status" value="1"/>
</dbReference>
<dbReference type="AlphaFoldDB" id="A0A1H8PSK8"/>
<dbReference type="PANTHER" id="PTHR34192">
    <property type="entry name" value="PLASTOCYANIN MAJOR ISOFORM, CHLOROPLASTIC-RELATED"/>
    <property type="match status" value="1"/>
</dbReference>
<dbReference type="CDD" id="cd04220">
    <property type="entry name" value="Halocyanin"/>
    <property type="match status" value="1"/>
</dbReference>
<evidence type="ECO:0000256" key="2">
    <source>
        <dbReference type="ARBA" id="ARBA00022448"/>
    </source>
</evidence>
<evidence type="ECO:0000259" key="8">
    <source>
        <dbReference type="Pfam" id="PF00127"/>
    </source>
</evidence>
<keyword evidence="3 7" id="KW-0479">Metal-binding</keyword>
<accession>A0A1H8PSK8</accession>
<dbReference type="InterPro" id="IPR017533">
    <property type="entry name" value="Halocyanin"/>
</dbReference>
<organism evidence="9 10">
    <name type="scientific">Halogranum amylolyticum</name>
    <dbReference type="NCBI Taxonomy" id="660520"/>
    <lineage>
        <taxon>Archaea</taxon>
        <taxon>Methanobacteriati</taxon>
        <taxon>Methanobacteriota</taxon>
        <taxon>Stenosarchaea group</taxon>
        <taxon>Halobacteria</taxon>
        <taxon>Halobacteriales</taxon>
        <taxon>Haloferacaceae</taxon>
    </lineage>
</organism>
<evidence type="ECO:0000256" key="3">
    <source>
        <dbReference type="ARBA" id="ARBA00022723"/>
    </source>
</evidence>
<dbReference type="Proteomes" id="UP000199126">
    <property type="component" value="Unassembled WGS sequence"/>
</dbReference>
<evidence type="ECO:0000256" key="1">
    <source>
        <dbReference type="ARBA" id="ARBA00004370"/>
    </source>
</evidence>
<dbReference type="InterPro" id="IPR028871">
    <property type="entry name" value="BlueCu_1_BS"/>
</dbReference>
<dbReference type="InterPro" id="IPR000923">
    <property type="entry name" value="BlueCu_1"/>
</dbReference>
<dbReference type="PROSITE" id="PS00196">
    <property type="entry name" value="COPPER_BLUE"/>
    <property type="match status" value="1"/>
</dbReference>
<evidence type="ECO:0000256" key="6">
    <source>
        <dbReference type="ARBA" id="ARBA00023136"/>
    </source>
</evidence>
<proteinExistence type="predicted"/>
<dbReference type="PRINTS" id="PR00157">
    <property type="entry name" value="PLASTOCYANIN"/>
</dbReference>
<keyword evidence="6" id="KW-0472">Membrane</keyword>
<keyword evidence="2" id="KW-0813">Transport</keyword>
<dbReference type="InterPro" id="IPR008972">
    <property type="entry name" value="Cupredoxin"/>
</dbReference>
<dbReference type="RefSeq" id="WP_089821770.1">
    <property type="nucleotide sequence ID" value="NZ_FODV01000002.1"/>
</dbReference>
<dbReference type="GO" id="GO:0016020">
    <property type="term" value="C:membrane"/>
    <property type="evidence" value="ECO:0007669"/>
    <property type="project" value="UniProtKB-SubCell"/>
</dbReference>
<dbReference type="EMBL" id="FODV01000002">
    <property type="protein sequence ID" value="SEO44674.1"/>
    <property type="molecule type" value="Genomic_DNA"/>
</dbReference>
<evidence type="ECO:0000313" key="10">
    <source>
        <dbReference type="Proteomes" id="UP000199126"/>
    </source>
</evidence>
<dbReference type="Pfam" id="PF00127">
    <property type="entry name" value="Copper-bind"/>
    <property type="match status" value="1"/>
</dbReference>